<organism evidence="1 2">
    <name type="scientific">Ancylostoma duodenale</name>
    <dbReference type="NCBI Taxonomy" id="51022"/>
    <lineage>
        <taxon>Eukaryota</taxon>
        <taxon>Metazoa</taxon>
        <taxon>Ecdysozoa</taxon>
        <taxon>Nematoda</taxon>
        <taxon>Chromadorea</taxon>
        <taxon>Rhabditida</taxon>
        <taxon>Rhabditina</taxon>
        <taxon>Rhabditomorpha</taxon>
        <taxon>Strongyloidea</taxon>
        <taxon>Ancylostomatidae</taxon>
        <taxon>Ancylostomatinae</taxon>
        <taxon>Ancylostoma</taxon>
    </lineage>
</organism>
<gene>
    <name evidence="1" type="ORF">ANCDUO_02077</name>
</gene>
<protein>
    <submittedName>
        <fullName evidence="1">Uncharacterized protein</fullName>
    </submittedName>
</protein>
<evidence type="ECO:0000313" key="1">
    <source>
        <dbReference type="EMBL" id="KIH67596.1"/>
    </source>
</evidence>
<dbReference type="AlphaFoldDB" id="A0A0C2HDH3"/>
<dbReference type="Proteomes" id="UP000054047">
    <property type="component" value="Unassembled WGS sequence"/>
</dbReference>
<evidence type="ECO:0000313" key="2">
    <source>
        <dbReference type="Proteomes" id="UP000054047"/>
    </source>
</evidence>
<keyword evidence="2" id="KW-1185">Reference proteome</keyword>
<dbReference type="EMBL" id="KN726636">
    <property type="protein sequence ID" value="KIH67596.1"/>
    <property type="molecule type" value="Genomic_DNA"/>
</dbReference>
<proteinExistence type="predicted"/>
<accession>A0A0C2HDH3</accession>
<sequence length="69" mass="7808">MKGLLALGRKILMPQQLDPDDNQLQFGRIDFEAMDTVQVIAEMARKYLESSDSGVGRVADVLWNPQHHL</sequence>
<reference evidence="1 2" key="1">
    <citation type="submission" date="2013-12" db="EMBL/GenBank/DDBJ databases">
        <title>Draft genome of the parsitic nematode Ancylostoma duodenale.</title>
        <authorList>
            <person name="Mitreva M."/>
        </authorList>
    </citation>
    <scope>NUCLEOTIDE SEQUENCE [LARGE SCALE GENOMIC DNA]</scope>
    <source>
        <strain evidence="1 2">Zhejiang</strain>
    </source>
</reference>
<name>A0A0C2HDH3_9BILA</name>